<accession>A0ABS6Z553</accession>
<evidence type="ECO:0000313" key="3">
    <source>
        <dbReference type="EMBL" id="MBW5482857.1"/>
    </source>
</evidence>
<sequence>MRLFDLVVAPPLWLFVLWKAPGLRAAPRQDRLMWTMWLLWAVTFTMGVPAVRRVIDAAVGLESFTNLPVHMLSLCAMGALFEFIREATGTREHRRVPLRRLLLGLAQAGLVVTFFATPLPDGEADLVTATHSPVITVYWMIFLGYITYGVISTIRLCWRYGRQAAPGPARTSMSLLGLACCFGLVYVVHRLAYLLVAAAGWTGTGTPGIAGTTQVLLACTLLLLIASVAWPTLAATAQRLRLRRQLKAVRPLWQLLAEAVPDVVLPLPGGLRADIELVRYRHVIEIRDSALTLSRHVSPDQRATARAALADAGVADAELDAAAEAALLLFAVRAQRAGREPRHDEHALVQESGDLDAEAVWLGKVAAAVRTPVTDAVATSLLRGAGSDTYASPRPPA</sequence>
<dbReference type="InterPro" id="IPR050039">
    <property type="entry name" value="MAB_1171c-like"/>
</dbReference>
<feature type="transmembrane region" description="Helical" evidence="1">
    <location>
        <begin position="96"/>
        <end position="116"/>
    </location>
</feature>
<organism evidence="3 4">
    <name type="scientific">Streptomyces bambusae</name>
    <dbReference type="NCBI Taxonomy" id="1550616"/>
    <lineage>
        <taxon>Bacteria</taxon>
        <taxon>Bacillati</taxon>
        <taxon>Actinomycetota</taxon>
        <taxon>Actinomycetes</taxon>
        <taxon>Kitasatosporales</taxon>
        <taxon>Streptomycetaceae</taxon>
        <taxon>Streptomyces</taxon>
    </lineage>
</organism>
<keyword evidence="1" id="KW-1133">Transmembrane helix</keyword>
<feature type="domain" description="DUF6545" evidence="2">
    <location>
        <begin position="240"/>
        <end position="370"/>
    </location>
</feature>
<dbReference type="NCBIfam" id="NF042915">
    <property type="entry name" value="MAB_1171c_fam"/>
    <property type="match status" value="1"/>
</dbReference>
<feature type="transmembrane region" description="Helical" evidence="1">
    <location>
        <begin position="136"/>
        <end position="154"/>
    </location>
</feature>
<feature type="transmembrane region" description="Helical" evidence="1">
    <location>
        <begin position="175"/>
        <end position="195"/>
    </location>
</feature>
<dbReference type="InterPro" id="IPR046675">
    <property type="entry name" value="DUF6545"/>
</dbReference>
<keyword evidence="1" id="KW-0812">Transmembrane</keyword>
<dbReference type="Proteomes" id="UP000812013">
    <property type="component" value="Unassembled WGS sequence"/>
</dbReference>
<keyword evidence="4" id="KW-1185">Reference proteome</keyword>
<proteinExistence type="predicted"/>
<evidence type="ECO:0000259" key="2">
    <source>
        <dbReference type="Pfam" id="PF20182"/>
    </source>
</evidence>
<gene>
    <name evidence="3" type="ORF">GPJ59_13450</name>
</gene>
<evidence type="ECO:0000256" key="1">
    <source>
        <dbReference type="SAM" id="Phobius"/>
    </source>
</evidence>
<comment type="caution">
    <text evidence="3">The sequence shown here is derived from an EMBL/GenBank/DDBJ whole genome shotgun (WGS) entry which is preliminary data.</text>
</comment>
<reference evidence="3 4" key="1">
    <citation type="submission" date="2019-12" db="EMBL/GenBank/DDBJ databases">
        <title>Genome sequence of Streptomyces bambusae.</title>
        <authorList>
            <person name="Bansal K."/>
            <person name="Choksket S."/>
            <person name="Korpole S."/>
            <person name="Patil P.B."/>
        </authorList>
    </citation>
    <scope>NUCLEOTIDE SEQUENCE [LARGE SCALE GENOMIC DNA]</scope>
    <source>
        <strain evidence="3 4">SK60</strain>
    </source>
</reference>
<dbReference type="EMBL" id="WTFF01000077">
    <property type="protein sequence ID" value="MBW5482857.1"/>
    <property type="molecule type" value="Genomic_DNA"/>
</dbReference>
<name>A0ABS6Z553_9ACTN</name>
<dbReference type="RefSeq" id="WP_219667327.1">
    <property type="nucleotide sequence ID" value="NZ_WTFF01000077.1"/>
</dbReference>
<protein>
    <recommendedName>
        <fullName evidence="2">DUF6545 domain-containing protein</fullName>
    </recommendedName>
</protein>
<keyword evidence="1" id="KW-0472">Membrane</keyword>
<dbReference type="Pfam" id="PF20182">
    <property type="entry name" value="DUF6545"/>
    <property type="match status" value="1"/>
</dbReference>
<evidence type="ECO:0000313" key="4">
    <source>
        <dbReference type="Proteomes" id="UP000812013"/>
    </source>
</evidence>
<feature type="transmembrane region" description="Helical" evidence="1">
    <location>
        <begin position="215"/>
        <end position="237"/>
    </location>
</feature>